<dbReference type="SUPFAM" id="SSF55073">
    <property type="entry name" value="Nucleotide cyclase"/>
    <property type="match status" value="1"/>
</dbReference>
<reference evidence="5" key="1">
    <citation type="submission" date="2021-11" db="EMBL/GenBank/DDBJ databases">
        <title>Cultivation dependent microbiological survey of springs from the worlds oldest radium mine currently devoted to the extraction of radon-saturated water.</title>
        <authorList>
            <person name="Kapinusova G."/>
            <person name="Smrhova T."/>
            <person name="Strejcek M."/>
            <person name="Suman J."/>
            <person name="Jani K."/>
            <person name="Pajer P."/>
            <person name="Uhlik O."/>
        </authorList>
    </citation>
    <scope>NUCLEOTIDE SEQUENCE [LARGE SCALE GENOMIC DNA]</scope>
    <source>
        <strain evidence="5">J379</strain>
    </source>
</reference>
<gene>
    <name evidence="4" type="ORF">LRS13_11780</name>
</gene>
<dbReference type="SUPFAM" id="SSF55781">
    <property type="entry name" value="GAF domain-like"/>
    <property type="match status" value="1"/>
</dbReference>
<dbReference type="PROSITE" id="PS50887">
    <property type="entry name" value="GGDEF"/>
    <property type="match status" value="1"/>
</dbReference>
<dbReference type="InterPro" id="IPR050469">
    <property type="entry name" value="Diguanylate_Cyclase"/>
</dbReference>
<dbReference type="NCBIfam" id="TIGR00254">
    <property type="entry name" value="GGDEF"/>
    <property type="match status" value="1"/>
</dbReference>
<dbReference type="CDD" id="cd01949">
    <property type="entry name" value="GGDEF"/>
    <property type="match status" value="1"/>
</dbReference>
<dbReference type="Pfam" id="PF00990">
    <property type="entry name" value="GGDEF"/>
    <property type="match status" value="1"/>
</dbReference>
<keyword evidence="2" id="KW-1133">Transmembrane helix</keyword>
<dbReference type="InterPro" id="IPR029016">
    <property type="entry name" value="GAF-like_dom_sf"/>
</dbReference>
<feature type="coiled-coil region" evidence="1">
    <location>
        <begin position="242"/>
        <end position="269"/>
    </location>
</feature>
<proteinExistence type="predicted"/>
<feature type="domain" description="GGDEF" evidence="3">
    <location>
        <begin position="442"/>
        <end position="576"/>
    </location>
</feature>
<dbReference type="InterPro" id="IPR000160">
    <property type="entry name" value="GGDEF_dom"/>
</dbReference>
<name>A0ABY5PNI9_9ACTN</name>
<feature type="transmembrane region" description="Helical" evidence="2">
    <location>
        <begin position="199"/>
        <end position="221"/>
    </location>
</feature>
<feature type="transmembrane region" description="Helical" evidence="2">
    <location>
        <begin position="163"/>
        <end position="187"/>
    </location>
</feature>
<evidence type="ECO:0000313" key="5">
    <source>
        <dbReference type="Proteomes" id="UP001058860"/>
    </source>
</evidence>
<evidence type="ECO:0000256" key="2">
    <source>
        <dbReference type="SAM" id="Phobius"/>
    </source>
</evidence>
<dbReference type="PANTHER" id="PTHR45138">
    <property type="entry name" value="REGULATORY COMPONENTS OF SENSORY TRANSDUCTION SYSTEM"/>
    <property type="match status" value="1"/>
</dbReference>
<dbReference type="Gene3D" id="3.30.70.270">
    <property type="match status" value="1"/>
</dbReference>
<dbReference type="Proteomes" id="UP001058860">
    <property type="component" value="Chromosome"/>
</dbReference>
<keyword evidence="2" id="KW-0472">Membrane</keyword>
<sequence length="588" mass="62971">MTNQPALSEGMAETADRLLEESWGDEDRRLDRRGLIAESGLTIAFLCAAFLLLAVAPPGEIPVATMVSLGVAYAFASRVEFPIGAGHAVPTEIFLIPMLLLLPPSIVPLVVLGALALASFVDWLRGRSRFERILETGGDAWHCMGPAVVFVLAGAPGPTDSPWWLYVAAFGAQVVVEVVAGTLREWLSLGISPQLQLRVLAIVWAIDIMLLPVGVIGALAAEAFPPAPLALLGVAAVLALLAHDRNQRIDQAHERLEALQRERRRLQVAVHRIGDAFASKLDLDALLSITTRAVVEAIDADGGRAGAHQGVGRRLVRRATVHEDADLEPALRAAEEGALDRREPSVAMVDGVWALAAPVQAPESARAAGMISVARRGSAFLGEERDLLIHLCEQAGVAAANIDKHETLHRQALTDELTGLANHRRLQELLGQGVERYHRAQVPLSFVLLDLDDFKAVNDSRGHQTGDIVLRAVADAMRECCRADDEPARYGGEELGVVLQGVDFGQAIALAERVRAAVAELELVDTEGEKLQVTTSVGVSSLGPEIADGQALIAAADQALYQAKRDGKNCVRYGSLRADGDYPHLRLA</sequence>
<keyword evidence="5" id="KW-1185">Reference proteome</keyword>
<evidence type="ECO:0000256" key="1">
    <source>
        <dbReference type="SAM" id="Coils"/>
    </source>
</evidence>
<dbReference type="SMART" id="SM00267">
    <property type="entry name" value="GGDEF"/>
    <property type="match status" value="1"/>
</dbReference>
<protein>
    <submittedName>
        <fullName evidence="4">GGDEF domain-containing protein</fullName>
    </submittedName>
</protein>
<evidence type="ECO:0000259" key="3">
    <source>
        <dbReference type="PROSITE" id="PS50887"/>
    </source>
</evidence>
<dbReference type="PANTHER" id="PTHR45138:SF9">
    <property type="entry name" value="DIGUANYLATE CYCLASE DGCM-RELATED"/>
    <property type="match status" value="1"/>
</dbReference>
<dbReference type="Gene3D" id="3.30.450.40">
    <property type="match status" value="1"/>
</dbReference>
<dbReference type="EMBL" id="CP088295">
    <property type="protein sequence ID" value="UUY06154.1"/>
    <property type="molecule type" value="Genomic_DNA"/>
</dbReference>
<feature type="transmembrane region" description="Helical" evidence="2">
    <location>
        <begin position="35"/>
        <end position="55"/>
    </location>
</feature>
<keyword evidence="1" id="KW-0175">Coiled coil</keyword>
<organism evidence="4 5">
    <name type="scientific">Svornostia abyssi</name>
    <dbReference type="NCBI Taxonomy" id="2898438"/>
    <lineage>
        <taxon>Bacteria</taxon>
        <taxon>Bacillati</taxon>
        <taxon>Actinomycetota</taxon>
        <taxon>Thermoleophilia</taxon>
        <taxon>Solirubrobacterales</taxon>
        <taxon>Baekduiaceae</taxon>
        <taxon>Svornostia</taxon>
    </lineage>
</organism>
<dbReference type="InterPro" id="IPR029787">
    <property type="entry name" value="Nucleotide_cyclase"/>
</dbReference>
<evidence type="ECO:0000313" key="4">
    <source>
        <dbReference type="EMBL" id="UUY06154.1"/>
    </source>
</evidence>
<keyword evidence="2" id="KW-0812">Transmembrane</keyword>
<dbReference type="InterPro" id="IPR043128">
    <property type="entry name" value="Rev_trsase/Diguanyl_cyclase"/>
</dbReference>
<feature type="transmembrane region" description="Helical" evidence="2">
    <location>
        <begin position="93"/>
        <end position="121"/>
    </location>
</feature>
<dbReference type="RefSeq" id="WP_353866583.1">
    <property type="nucleotide sequence ID" value="NZ_CP088295.1"/>
</dbReference>
<accession>A0ABY5PNI9</accession>